<feature type="chain" id="PRO_5045876371" evidence="2">
    <location>
        <begin position="23"/>
        <end position="328"/>
    </location>
</feature>
<feature type="non-terminal residue" evidence="3">
    <location>
        <position position="328"/>
    </location>
</feature>
<evidence type="ECO:0000313" key="3">
    <source>
        <dbReference type="EMBL" id="MBY3594252.1"/>
    </source>
</evidence>
<keyword evidence="4" id="KW-1185">Reference proteome</keyword>
<sequence>MKRVLTISFLLSAVLVNSAPMASGKDAEMTLTFVARGPQAPVQGHAVSFFGHAYVIIGVPTNFGVKEEILGFYPTKGLGIIKSPGMLKAEYRCGPNDDCNPRYQRQLLLRLSESKASVKIPITSTERETFYNTVREWGQNSSAVQYTPVTPKEYDLAFQNCIDFIATVLKDLNYKVPERSALQTPTEFLTELKPLIETQLEARERQAEIKKLGRALQEAEDRAEAEREARKAAEAERDEAIKQVESLKQRKKESEKIPAGWVKCDCPTIHAGLGRIIKGRRYHPEVTCHCEFPPGWIRVRPIKGRTNEEAEIYGRADYCSAEGAGGRR</sequence>
<dbReference type="RefSeq" id="WP_222012545.1">
    <property type="nucleotide sequence ID" value="NZ_JABTXI010000026.1"/>
</dbReference>
<proteinExistence type="predicted"/>
<evidence type="ECO:0000256" key="2">
    <source>
        <dbReference type="SAM" id="SignalP"/>
    </source>
</evidence>
<feature type="signal peptide" evidence="2">
    <location>
        <begin position="1"/>
        <end position="22"/>
    </location>
</feature>
<evidence type="ECO:0000313" key="4">
    <source>
        <dbReference type="Proteomes" id="UP000720124"/>
    </source>
</evidence>
<dbReference type="EMBL" id="JABTXI010000026">
    <property type="protein sequence ID" value="MBY3594252.1"/>
    <property type="molecule type" value="Genomic_DNA"/>
</dbReference>
<organism evidence="3 4">
    <name type="scientific">Rhizobium bangladeshense</name>
    <dbReference type="NCBI Taxonomy" id="1138189"/>
    <lineage>
        <taxon>Bacteria</taxon>
        <taxon>Pseudomonadati</taxon>
        <taxon>Pseudomonadota</taxon>
        <taxon>Alphaproteobacteria</taxon>
        <taxon>Hyphomicrobiales</taxon>
        <taxon>Rhizobiaceae</taxon>
        <taxon>Rhizobium/Agrobacterium group</taxon>
        <taxon>Rhizobium</taxon>
    </lineage>
</organism>
<keyword evidence="2" id="KW-0732">Signal</keyword>
<gene>
    <name evidence="3" type="ORF">HJA87_31110</name>
</gene>
<comment type="caution">
    <text evidence="3">The sequence shown here is derived from an EMBL/GenBank/DDBJ whole genome shotgun (WGS) entry which is preliminary data.</text>
</comment>
<keyword evidence="1" id="KW-0175">Coiled coil</keyword>
<reference evidence="3 4" key="1">
    <citation type="submission" date="2020-06" db="EMBL/GenBank/DDBJ databases">
        <title>Global-level population genomics: horizontal gene transfer, symbiosis and evolution in Rhizobia.</title>
        <authorList>
            <person name="Gai Y."/>
        </authorList>
    </citation>
    <scope>NUCLEOTIDE SEQUENCE [LARGE SCALE GENOMIC DNA]</scope>
    <source>
        <strain evidence="3 4">PLR6_1b</strain>
    </source>
</reference>
<feature type="coiled-coil region" evidence="1">
    <location>
        <begin position="202"/>
        <end position="257"/>
    </location>
</feature>
<evidence type="ECO:0000256" key="1">
    <source>
        <dbReference type="SAM" id="Coils"/>
    </source>
</evidence>
<dbReference type="Proteomes" id="UP000720124">
    <property type="component" value="Unassembled WGS sequence"/>
</dbReference>
<accession>A0ABS7LS23</accession>
<name>A0ABS7LS23_9HYPH</name>
<protein>
    <submittedName>
        <fullName evidence="3">Uncharacterized protein</fullName>
    </submittedName>
</protein>